<evidence type="ECO:0008006" key="3">
    <source>
        <dbReference type="Google" id="ProtNLM"/>
    </source>
</evidence>
<dbReference type="Proteomes" id="UP000630718">
    <property type="component" value="Unassembled WGS sequence"/>
</dbReference>
<dbReference type="EMBL" id="BNBI01000014">
    <property type="protein sequence ID" value="GHF23794.1"/>
    <property type="molecule type" value="Genomic_DNA"/>
</dbReference>
<accession>A0A919E832</accession>
<dbReference type="InterPro" id="IPR049801">
    <property type="entry name" value="T7SS_assoc-like"/>
</dbReference>
<dbReference type="RefSeq" id="WP_190207289.1">
    <property type="nucleotide sequence ID" value="NZ_BNBI01000014.1"/>
</dbReference>
<reference evidence="1" key="1">
    <citation type="journal article" date="2014" name="Int. J. Syst. Evol. Microbiol.">
        <title>Complete genome sequence of Corynebacterium casei LMG S-19264T (=DSM 44701T), isolated from a smear-ripened cheese.</title>
        <authorList>
            <consortium name="US DOE Joint Genome Institute (JGI-PGF)"/>
            <person name="Walter F."/>
            <person name="Albersmeier A."/>
            <person name="Kalinowski J."/>
            <person name="Ruckert C."/>
        </authorList>
    </citation>
    <scope>NUCLEOTIDE SEQUENCE</scope>
    <source>
        <strain evidence="1">JCM 4477</strain>
    </source>
</reference>
<sequence length="147" mass="15679">MADLTKLDAPALRAFVDEEVQPFKDDIVRLRTSTDETGQSLYDMANSPAGPFVIGGLSGDGDTSGKNLVTHTTQAAAAIDTVLNRHSSAFDDLKANLLEVIESMLKTQGESLEQVEGQKFLTAIREYDGTMTGQQGGGYPSSATSTY</sequence>
<comment type="caution">
    <text evidence="1">The sequence shown here is derived from an EMBL/GenBank/DDBJ whole genome shotgun (WGS) entry which is preliminary data.</text>
</comment>
<gene>
    <name evidence="1" type="ORF">GCM10018772_56810</name>
</gene>
<name>A0A919E832_9ACTN</name>
<evidence type="ECO:0000313" key="2">
    <source>
        <dbReference type="Proteomes" id="UP000630718"/>
    </source>
</evidence>
<evidence type="ECO:0000313" key="1">
    <source>
        <dbReference type="EMBL" id="GHF23794.1"/>
    </source>
</evidence>
<protein>
    <recommendedName>
        <fullName evidence="3">Type VII secretion system-associated protein</fullName>
    </recommendedName>
</protein>
<dbReference type="NCBIfam" id="NF033533">
    <property type="entry name" value="lone7_assoc_B"/>
    <property type="match status" value="1"/>
</dbReference>
<keyword evidence="2" id="KW-1185">Reference proteome</keyword>
<proteinExistence type="predicted"/>
<organism evidence="1 2">
    <name type="scientific">Streptomyces fumanus</name>
    <dbReference type="NCBI Taxonomy" id="67302"/>
    <lineage>
        <taxon>Bacteria</taxon>
        <taxon>Bacillati</taxon>
        <taxon>Actinomycetota</taxon>
        <taxon>Actinomycetes</taxon>
        <taxon>Kitasatosporales</taxon>
        <taxon>Streptomycetaceae</taxon>
        <taxon>Streptomyces</taxon>
    </lineage>
</organism>
<reference evidence="1" key="2">
    <citation type="submission" date="2020-09" db="EMBL/GenBank/DDBJ databases">
        <authorList>
            <person name="Sun Q."/>
            <person name="Ohkuma M."/>
        </authorList>
    </citation>
    <scope>NUCLEOTIDE SEQUENCE</scope>
    <source>
        <strain evidence="1">JCM 4477</strain>
    </source>
</reference>
<dbReference type="AlphaFoldDB" id="A0A919E832"/>